<gene>
    <name evidence="1" type="ORF">PMACD_LOCUS6978</name>
</gene>
<proteinExistence type="predicted"/>
<dbReference type="AlphaFoldDB" id="A0A821S7J4"/>
<protein>
    <submittedName>
        <fullName evidence="1">Uncharacterized protein</fullName>
    </submittedName>
</protein>
<dbReference type="EMBL" id="CAJOBZ010000016">
    <property type="protein sequence ID" value="CAF4850205.1"/>
    <property type="molecule type" value="Genomic_DNA"/>
</dbReference>
<dbReference type="Proteomes" id="UP000663880">
    <property type="component" value="Unassembled WGS sequence"/>
</dbReference>
<comment type="caution">
    <text evidence="1">The sequence shown here is derived from an EMBL/GenBank/DDBJ whole genome shotgun (WGS) entry which is preliminary data.</text>
</comment>
<sequence>MRLVMPGCVKHVRSMPMLRLLLLVTAMGLYLSMGATVFQAIEEPADRVKDENIRKAKTSFLQDHPCISGMYFPYVKIQKLLVACSCIKVSLKL</sequence>
<organism evidence="1 2">
    <name type="scientific">Pieris macdunnoughi</name>
    <dbReference type="NCBI Taxonomy" id="345717"/>
    <lineage>
        <taxon>Eukaryota</taxon>
        <taxon>Metazoa</taxon>
        <taxon>Ecdysozoa</taxon>
        <taxon>Arthropoda</taxon>
        <taxon>Hexapoda</taxon>
        <taxon>Insecta</taxon>
        <taxon>Pterygota</taxon>
        <taxon>Neoptera</taxon>
        <taxon>Endopterygota</taxon>
        <taxon>Lepidoptera</taxon>
        <taxon>Glossata</taxon>
        <taxon>Ditrysia</taxon>
        <taxon>Papilionoidea</taxon>
        <taxon>Pieridae</taxon>
        <taxon>Pierinae</taxon>
        <taxon>Pieris</taxon>
    </lineage>
</organism>
<name>A0A821S7J4_9NEOP</name>
<accession>A0A821S7J4</accession>
<reference evidence="1" key="1">
    <citation type="submission" date="2021-02" db="EMBL/GenBank/DDBJ databases">
        <authorList>
            <person name="Steward A R."/>
        </authorList>
    </citation>
    <scope>NUCLEOTIDE SEQUENCE</scope>
</reference>
<dbReference type="OrthoDB" id="6722453at2759"/>
<dbReference type="Gene3D" id="1.10.287.70">
    <property type="match status" value="1"/>
</dbReference>
<evidence type="ECO:0000313" key="2">
    <source>
        <dbReference type="Proteomes" id="UP000663880"/>
    </source>
</evidence>
<keyword evidence="2" id="KW-1185">Reference proteome</keyword>
<evidence type="ECO:0000313" key="1">
    <source>
        <dbReference type="EMBL" id="CAF4850205.1"/>
    </source>
</evidence>